<evidence type="ECO:0000313" key="1">
    <source>
        <dbReference type="EMBL" id="MYN44942.1"/>
    </source>
</evidence>
<reference evidence="1" key="1">
    <citation type="submission" date="2019-12" db="EMBL/GenBank/DDBJ databases">
        <title>Novel species isolated from a subtropical stream in China.</title>
        <authorList>
            <person name="Lu H."/>
        </authorList>
    </citation>
    <scope>NUCLEOTIDE SEQUENCE [LARGE SCALE GENOMIC DNA]</scope>
    <source>
        <strain evidence="1">FT93W</strain>
    </source>
</reference>
<accession>A0A845HVQ7</accession>
<dbReference type="AlphaFoldDB" id="A0A845HVQ7"/>
<name>A0A845HVQ7_9BURK</name>
<evidence type="ECO:0000313" key="2">
    <source>
        <dbReference type="Proteomes" id="UP000444316"/>
    </source>
</evidence>
<organism evidence="1 2">
    <name type="scientific">Duganella fentianensis</name>
    <dbReference type="NCBI Taxonomy" id="2692177"/>
    <lineage>
        <taxon>Bacteria</taxon>
        <taxon>Pseudomonadati</taxon>
        <taxon>Pseudomonadota</taxon>
        <taxon>Betaproteobacteria</taxon>
        <taxon>Burkholderiales</taxon>
        <taxon>Oxalobacteraceae</taxon>
        <taxon>Telluria group</taxon>
        <taxon>Duganella</taxon>
    </lineage>
</organism>
<sequence length="352" mass="37391">MGLFSRRKAAGTELSGLGSSMIAQPCEAGSVVPAGCTLVLGSADGQTRRVAAAKVVLGQGERAWCFHAGPYTLDLQPFAAAPEWGLRLRVLVDAADPRVSQQRFDLFLQSEVAQPLSGTALRSALQGAVQSALALGTLELPPCTTVEEWHAFRAGLNQLMYTRYGLTVDDCVPVDLAPQADYAAMLRSRALAPVAAPVPLIIAPPVPQPQAGAVAYVAQDDAAGLRRLFIELPALCSALRLLELPAGVSSFESHQAVLLRLGMATLNAASMPSLGWATPDQPLPVLQQQRRIAHTLLAVQALDQAWAVLARMQLARSSEWLALLDETARICANLETGLAGRRQPYPPVEEAA</sequence>
<gene>
    <name evidence="1" type="ORF">GTP23_07650</name>
</gene>
<dbReference type="RefSeq" id="WP_161034521.1">
    <property type="nucleotide sequence ID" value="NZ_WWCL01000001.1"/>
</dbReference>
<dbReference type="EMBL" id="WWCL01000001">
    <property type="protein sequence ID" value="MYN44942.1"/>
    <property type="molecule type" value="Genomic_DNA"/>
</dbReference>
<protein>
    <submittedName>
        <fullName evidence="1">Uncharacterized protein</fullName>
    </submittedName>
</protein>
<comment type="caution">
    <text evidence="1">The sequence shown here is derived from an EMBL/GenBank/DDBJ whole genome shotgun (WGS) entry which is preliminary data.</text>
</comment>
<dbReference type="Proteomes" id="UP000444316">
    <property type="component" value="Unassembled WGS sequence"/>
</dbReference>
<proteinExistence type="predicted"/>
<keyword evidence="2" id="KW-1185">Reference proteome</keyword>